<sequence length="714" mass="81594">ELDKLRTLLYQKAASENRDKEEKTQLQLALKKSMKYYVNAEQWQTLESEQLKQDIKHLKAEISSLMAAMIKNSMENQQVKTRLRNSRKLHSKYLLLQNLTMTCPALATQEYRKELAAKDEKYRQLEVEYAKLKDRLHGQLKDYINVNKMIDDLKREAKRGSEVVQDRNGFLQQNLDKVTAEFEAVSKRMQTFEDRSATLEVELNEITAQFEIVSEQKLSVERVVDVLRQDLERTSAKLTDVTGKLGVVSLQHSQVADELKEMTKLHIDSEYDFHEKLTAVTKELSEVYAAKNEIEATAQALAEDKRVLQADVSEANKARSAVEEQMRSAASKAERDIKAKEAHITMLQKELLEQKELAKNHFDARNKVMSQINDLKNLLDREQTAHNMVQVELAEARRSTAEKIADFEDNITRLSAAKVNLINDKKALMEAMKDLREQLKGKEEALAALDAKFKDFLAESAQKQAALEAKLRNAQEAYKQLAEQHNTLKTKYAGLVKTSTDLNAAYKRSLAEVEGLKNEKEGHLEDIRRLQGVRIGLEGDIARLEQANVNANKAVEAGKARTSELEQAARVAAQDSASAVAALKEVIRQKIDRIEELRRDTALADERLRTVILRFGRLQRDYNISQELLRQESAARSSIELNLDELRSAYQSERKMRLEYERTEARLRRITDAKERAIAADAKARERKMALLDETLNREHVRLQAIAKIIESAG</sequence>
<dbReference type="Proteomes" id="UP000673691">
    <property type="component" value="Unassembled WGS sequence"/>
</dbReference>
<feature type="coiled-coil region" evidence="1">
    <location>
        <begin position="291"/>
        <end position="385"/>
    </location>
</feature>
<dbReference type="OrthoDB" id="5594607at2759"/>
<evidence type="ECO:0000313" key="3">
    <source>
        <dbReference type="Proteomes" id="UP000673691"/>
    </source>
</evidence>
<organism evidence="2 3">
    <name type="scientific">Olpidium bornovanus</name>
    <dbReference type="NCBI Taxonomy" id="278681"/>
    <lineage>
        <taxon>Eukaryota</taxon>
        <taxon>Fungi</taxon>
        <taxon>Fungi incertae sedis</taxon>
        <taxon>Olpidiomycota</taxon>
        <taxon>Olpidiomycotina</taxon>
        <taxon>Olpidiomycetes</taxon>
        <taxon>Olpidiales</taxon>
        <taxon>Olpidiaceae</taxon>
        <taxon>Olpidium</taxon>
    </lineage>
</organism>
<feature type="coiled-coil region" evidence="1">
    <location>
        <begin position="175"/>
        <end position="209"/>
    </location>
</feature>
<feature type="coiled-coil region" evidence="1">
    <location>
        <begin position="108"/>
        <end position="142"/>
    </location>
</feature>
<feature type="coiled-coil region" evidence="1">
    <location>
        <begin position="418"/>
        <end position="600"/>
    </location>
</feature>
<keyword evidence="1" id="KW-0175">Coiled coil</keyword>
<proteinExistence type="predicted"/>
<evidence type="ECO:0000256" key="1">
    <source>
        <dbReference type="SAM" id="Coils"/>
    </source>
</evidence>
<dbReference type="EMBL" id="JAEFCI010010668">
    <property type="protein sequence ID" value="KAG5457081.1"/>
    <property type="molecule type" value="Genomic_DNA"/>
</dbReference>
<evidence type="ECO:0000313" key="2">
    <source>
        <dbReference type="EMBL" id="KAG5457081.1"/>
    </source>
</evidence>
<keyword evidence="3" id="KW-1185">Reference proteome</keyword>
<dbReference type="AlphaFoldDB" id="A0A8H7ZPM8"/>
<feature type="non-terminal residue" evidence="2">
    <location>
        <position position="1"/>
    </location>
</feature>
<feature type="coiled-coil region" evidence="1">
    <location>
        <begin position="643"/>
        <end position="680"/>
    </location>
</feature>
<gene>
    <name evidence="2" type="ORF">BJ554DRAFT_3001</name>
</gene>
<comment type="caution">
    <text evidence="2">The sequence shown here is derived from an EMBL/GenBank/DDBJ whole genome shotgun (WGS) entry which is preliminary data.</text>
</comment>
<name>A0A8H7ZPM8_9FUNG</name>
<protein>
    <submittedName>
        <fullName evidence="2">Uncharacterized protein</fullName>
    </submittedName>
</protein>
<accession>A0A8H7ZPM8</accession>
<reference evidence="2 3" key="1">
    <citation type="journal article" name="Sci. Rep.">
        <title>Genome-scale phylogenetic analyses confirm Olpidium as the closest living zoosporic fungus to the non-flagellated, terrestrial fungi.</title>
        <authorList>
            <person name="Chang Y."/>
            <person name="Rochon D."/>
            <person name="Sekimoto S."/>
            <person name="Wang Y."/>
            <person name="Chovatia M."/>
            <person name="Sandor L."/>
            <person name="Salamov A."/>
            <person name="Grigoriev I.V."/>
            <person name="Stajich J.E."/>
            <person name="Spatafora J.W."/>
        </authorList>
    </citation>
    <scope>NUCLEOTIDE SEQUENCE [LARGE SCALE GENOMIC DNA]</scope>
    <source>
        <strain evidence="2">S191</strain>
    </source>
</reference>